<sequence>MIDCHSHLADPAFTEDIDEVLERAKQANVIGVVVVAEFLGDFDKIIGLHNKYPSYIHPCIGIHPIQRDRESVNGQSHFQGVEERIRKELNWLVGIGEVGLDFSPRFLKNGDDDKRNQREVFKKQIELANELDLALNVHSRSAGRPTIDFLKENGAKKVLLHAFNGNIKSARGGVESGYFFSIPPSFTLSEETKAFVRSIPLEQLCLETDSPVLGPSREERNEPKNVLLSAQYIAKIKDVSVEEDIVIPPGYRFYEAVSGIQPDEFLLFDSGTGKEIGGRILGFGRKSFILILEL</sequence>
<feature type="binding site" evidence="5">
    <location>
        <position position="5"/>
    </location>
    <ligand>
        <name>a divalent metal cation</name>
        <dbReference type="ChEBI" id="CHEBI:60240"/>
        <label>1</label>
    </ligand>
</feature>
<comment type="function">
    <text evidence="4">Exhibits 3'-exonuclease activities and apurinic/apyrimidinic (AP) endonuclease (in vitro). Show preferential AP endonuclease activity on double-stranded DNA substrates and 3'- exonuclease activity on single-stranded DNA.</text>
</comment>
<dbReference type="InterPro" id="IPR001130">
    <property type="entry name" value="TatD-like"/>
</dbReference>
<dbReference type="Gene3D" id="3.20.20.140">
    <property type="entry name" value="Metal-dependent hydrolases"/>
    <property type="match status" value="1"/>
</dbReference>
<evidence type="ECO:0000256" key="4">
    <source>
        <dbReference type="ARBA" id="ARBA00093287"/>
    </source>
</evidence>
<feature type="binding site" evidence="5">
    <location>
        <position position="138"/>
    </location>
    <ligand>
        <name>a divalent metal cation</name>
        <dbReference type="ChEBI" id="CHEBI:60240"/>
        <label>2</label>
    </ligand>
</feature>
<name>A0A915DVS7_9BILA</name>
<evidence type="ECO:0000256" key="3">
    <source>
        <dbReference type="ARBA" id="ARBA00022801"/>
    </source>
</evidence>
<dbReference type="InterPro" id="IPR032466">
    <property type="entry name" value="Metal_Hydrolase"/>
</dbReference>
<keyword evidence="3" id="KW-0378">Hydrolase</keyword>
<proteinExistence type="inferred from homology"/>
<dbReference type="PANTHER" id="PTHR46317">
    <property type="entry name" value="HYDROLASE OF PHP SUPERFAMILY-RELATED PROTEIN"/>
    <property type="match status" value="1"/>
</dbReference>
<evidence type="ECO:0000256" key="5">
    <source>
        <dbReference type="PIRSR" id="PIRSR005902-1"/>
    </source>
</evidence>
<dbReference type="GO" id="GO:0016788">
    <property type="term" value="F:hydrolase activity, acting on ester bonds"/>
    <property type="evidence" value="ECO:0007669"/>
    <property type="project" value="InterPro"/>
</dbReference>
<reference evidence="7" key="1">
    <citation type="submission" date="2022-11" db="UniProtKB">
        <authorList>
            <consortium name="WormBaseParasite"/>
        </authorList>
    </citation>
    <scope>IDENTIFICATION</scope>
</reference>
<evidence type="ECO:0000256" key="1">
    <source>
        <dbReference type="ARBA" id="ARBA00009275"/>
    </source>
</evidence>
<keyword evidence="2 5" id="KW-0479">Metal-binding</keyword>
<evidence type="ECO:0000313" key="6">
    <source>
        <dbReference type="Proteomes" id="UP000887574"/>
    </source>
</evidence>
<evidence type="ECO:0000256" key="2">
    <source>
        <dbReference type="ARBA" id="ARBA00022723"/>
    </source>
</evidence>
<organism evidence="6 7">
    <name type="scientific">Ditylenchus dipsaci</name>
    <dbReference type="NCBI Taxonomy" id="166011"/>
    <lineage>
        <taxon>Eukaryota</taxon>
        <taxon>Metazoa</taxon>
        <taxon>Ecdysozoa</taxon>
        <taxon>Nematoda</taxon>
        <taxon>Chromadorea</taxon>
        <taxon>Rhabditida</taxon>
        <taxon>Tylenchina</taxon>
        <taxon>Tylenchomorpha</taxon>
        <taxon>Sphaerularioidea</taxon>
        <taxon>Anguinidae</taxon>
        <taxon>Anguininae</taxon>
        <taxon>Ditylenchus</taxon>
    </lineage>
</organism>
<feature type="binding site" evidence="5">
    <location>
        <position position="161"/>
    </location>
    <ligand>
        <name>a divalent metal cation</name>
        <dbReference type="ChEBI" id="CHEBI:60240"/>
        <label>2</label>
    </ligand>
</feature>
<evidence type="ECO:0000313" key="7">
    <source>
        <dbReference type="WBParaSite" id="jg23296"/>
    </source>
</evidence>
<feature type="binding site" evidence="5">
    <location>
        <position position="7"/>
    </location>
    <ligand>
        <name>a divalent metal cation</name>
        <dbReference type="ChEBI" id="CHEBI:60240"/>
        <label>1</label>
    </ligand>
</feature>
<comment type="similarity">
    <text evidence="1">Belongs to the metallo-dependent hydrolases superfamily. TatD-type hydrolase family.</text>
</comment>
<dbReference type="WBParaSite" id="jg23296">
    <property type="protein sequence ID" value="jg23296"/>
    <property type="gene ID" value="jg23296"/>
</dbReference>
<dbReference type="PIRSF" id="PIRSF005902">
    <property type="entry name" value="DNase_TatD"/>
    <property type="match status" value="1"/>
</dbReference>
<dbReference type="SUPFAM" id="SSF51556">
    <property type="entry name" value="Metallo-dependent hydrolases"/>
    <property type="match status" value="1"/>
</dbReference>
<dbReference type="CDD" id="cd01310">
    <property type="entry name" value="TatD_DNAse"/>
    <property type="match status" value="1"/>
</dbReference>
<feature type="binding site" evidence="5">
    <location>
        <position position="97"/>
    </location>
    <ligand>
        <name>a divalent metal cation</name>
        <dbReference type="ChEBI" id="CHEBI:60240"/>
        <label>1</label>
    </ligand>
</feature>
<feature type="binding site" evidence="5">
    <location>
        <position position="209"/>
    </location>
    <ligand>
        <name>a divalent metal cation</name>
        <dbReference type="ChEBI" id="CHEBI:60240"/>
        <label>1</label>
    </ligand>
</feature>
<dbReference type="Pfam" id="PF01026">
    <property type="entry name" value="TatD_DNase"/>
    <property type="match status" value="1"/>
</dbReference>
<accession>A0A915DVS7</accession>
<dbReference type="PANTHER" id="PTHR46317:SF1">
    <property type="entry name" value="HYDROLASE, TATD FAMILY"/>
    <property type="match status" value="1"/>
</dbReference>
<dbReference type="GO" id="GO:0046872">
    <property type="term" value="F:metal ion binding"/>
    <property type="evidence" value="ECO:0007669"/>
    <property type="project" value="UniProtKB-KW"/>
</dbReference>
<dbReference type="Proteomes" id="UP000887574">
    <property type="component" value="Unplaced"/>
</dbReference>
<protein>
    <submittedName>
        <fullName evidence="7">Deoxyribonuclease TATDN3</fullName>
    </submittedName>
</protein>
<keyword evidence="6" id="KW-1185">Reference proteome</keyword>
<dbReference type="AlphaFoldDB" id="A0A915DVS7"/>